<comment type="caution">
    <text evidence="1">The sequence shown here is derived from an EMBL/GenBank/DDBJ whole genome shotgun (WGS) entry which is preliminary data.</text>
</comment>
<organism evidence="1 2">
    <name type="scientific">Bauhinia variegata</name>
    <name type="common">Purple orchid tree</name>
    <name type="synonym">Phanera variegata</name>
    <dbReference type="NCBI Taxonomy" id="167791"/>
    <lineage>
        <taxon>Eukaryota</taxon>
        <taxon>Viridiplantae</taxon>
        <taxon>Streptophyta</taxon>
        <taxon>Embryophyta</taxon>
        <taxon>Tracheophyta</taxon>
        <taxon>Spermatophyta</taxon>
        <taxon>Magnoliopsida</taxon>
        <taxon>eudicotyledons</taxon>
        <taxon>Gunneridae</taxon>
        <taxon>Pentapetalae</taxon>
        <taxon>rosids</taxon>
        <taxon>fabids</taxon>
        <taxon>Fabales</taxon>
        <taxon>Fabaceae</taxon>
        <taxon>Cercidoideae</taxon>
        <taxon>Cercideae</taxon>
        <taxon>Bauhiniinae</taxon>
        <taxon>Bauhinia</taxon>
    </lineage>
</organism>
<protein>
    <submittedName>
        <fullName evidence="1">Uncharacterized protein</fullName>
    </submittedName>
</protein>
<keyword evidence="2" id="KW-1185">Reference proteome</keyword>
<dbReference type="EMBL" id="CM039437">
    <property type="protein sequence ID" value="KAI4308101.1"/>
    <property type="molecule type" value="Genomic_DNA"/>
</dbReference>
<gene>
    <name evidence="1" type="ORF">L6164_031208</name>
</gene>
<dbReference type="Proteomes" id="UP000828941">
    <property type="component" value="Chromosome 12"/>
</dbReference>
<name>A0ACB9LF52_BAUVA</name>
<evidence type="ECO:0000313" key="2">
    <source>
        <dbReference type="Proteomes" id="UP000828941"/>
    </source>
</evidence>
<evidence type="ECO:0000313" key="1">
    <source>
        <dbReference type="EMBL" id="KAI4308101.1"/>
    </source>
</evidence>
<accession>A0ACB9LF52</accession>
<reference evidence="1 2" key="1">
    <citation type="journal article" date="2022" name="DNA Res.">
        <title>Chromosomal-level genome assembly of the orchid tree Bauhinia variegata (Leguminosae; Cercidoideae) supports the allotetraploid origin hypothesis of Bauhinia.</title>
        <authorList>
            <person name="Zhong Y."/>
            <person name="Chen Y."/>
            <person name="Zheng D."/>
            <person name="Pang J."/>
            <person name="Liu Y."/>
            <person name="Luo S."/>
            <person name="Meng S."/>
            <person name="Qian L."/>
            <person name="Wei D."/>
            <person name="Dai S."/>
            <person name="Zhou R."/>
        </authorList>
    </citation>
    <scope>NUCLEOTIDE SEQUENCE [LARGE SCALE GENOMIC DNA]</scope>
    <source>
        <strain evidence="1">BV-YZ2020</strain>
    </source>
</reference>
<sequence>METLDEYKHGFPSQGLATISNKWWGDSESDDGSGINRDKAEVSKHGDDQLEGKATEVDKEASETETGKDDSNVEGAAVLTAVRKRAAEEGRALKLGVFRGCGAKKLGKRERMLLLNIFQSSLPGQFGKYPSEQARFGAASCWIEVLSCFFGCKRWKIKEASFDLLIQRWECLNFN</sequence>
<proteinExistence type="predicted"/>